<evidence type="ECO:0000313" key="1">
    <source>
        <dbReference type="EMBL" id="UVD81969.1"/>
    </source>
</evidence>
<reference evidence="1" key="1">
    <citation type="submission" date="2022-08" db="EMBL/GenBank/DDBJ databases">
        <title>Complete genome of Mycoplasma iguanae type strain 2327.</title>
        <authorList>
            <person name="Spergser J."/>
        </authorList>
    </citation>
    <scope>NUCLEOTIDE SEQUENCE</scope>
    <source>
        <strain evidence="1">2327</strain>
    </source>
</reference>
<sequence length="615" mass="72059">MGQNPPRYTYLVDINNRNCIKIDNLNFSILNEFNWKSPKEFVIYDEYIEGWIDEYSIVGWNNTYCTYKSNATKEDVKNELINPKILNIKKFDWNKQLDFEKTNRTDNNWLTFNMNLLGSSLLKKQLGAFFTPDKYVKISTQLVREAIENVPKGNDYIILDRCAGTGNLQKFLSEDELSHCVLNTYDYTEWTTLKGLYEGRVRMIIPPTNKLRNENGLLENGNALSKNFIDYRPLEDIIANKKITIIILENPPFRNITDNKISKDENDIYIKTIMGTQKAGFKTDLSNLFIWSAVNKYLRQKGDAMVLYSPIKYWKSYNVVDTLKFEKGYIVNKKDFNASSESAVSLIHWSWNYLKNNYSKLNFEIIDHNIDKKDKNYEIKKVFNTPAHLFNKIKQSEKEKIAILNISGFSLDYQSSSIYINDKDVKGNGSPTILYKNNFIEYLPLFAAKKYKSVITNWWENETIFATGDGGFDYKNDKEFLKNCLIWTCLTDLNKARGDELNPNPFGLMQDTISNKILYDFDWNDDDKKILELWKIVLSEAKKTSLYKENKIYSLNDINNEINIKKEDGKTKTGKVIMVPKYHQLDYQISNLKNNLKEYYKSKIVPNLFKYELLK</sequence>
<keyword evidence="2" id="KW-1185">Reference proteome</keyword>
<dbReference type="Proteomes" id="UP001059252">
    <property type="component" value="Chromosome"/>
</dbReference>
<dbReference type="EMBL" id="CP102734">
    <property type="protein sequence ID" value="UVD81969.1"/>
    <property type="molecule type" value="Genomic_DNA"/>
</dbReference>
<gene>
    <name evidence="1" type="ORF">NV226_01530</name>
</gene>
<name>A0ABY5RB22_9MOLU</name>
<proteinExistence type="predicted"/>
<dbReference type="RefSeq" id="WP_258211143.1">
    <property type="nucleotide sequence ID" value="NZ_CP102734.1"/>
</dbReference>
<evidence type="ECO:0000313" key="2">
    <source>
        <dbReference type="Proteomes" id="UP001059252"/>
    </source>
</evidence>
<organism evidence="1 2">
    <name type="scientific">Mycoplasma iguanae</name>
    <dbReference type="NCBI Taxonomy" id="292461"/>
    <lineage>
        <taxon>Bacteria</taxon>
        <taxon>Bacillati</taxon>
        <taxon>Mycoplasmatota</taxon>
        <taxon>Mollicutes</taxon>
        <taxon>Mycoplasmataceae</taxon>
        <taxon>Mycoplasma</taxon>
    </lineage>
</organism>
<evidence type="ECO:0008006" key="3">
    <source>
        <dbReference type="Google" id="ProtNLM"/>
    </source>
</evidence>
<protein>
    <recommendedName>
        <fullName evidence="3">DNA methylase adenine-specific domain-containing protein</fullName>
    </recommendedName>
</protein>
<accession>A0ABY5RB22</accession>